<dbReference type="RefSeq" id="WP_013484080.1">
    <property type="nucleotide sequence ID" value="NC_014828.1"/>
</dbReference>
<name>E6U620_ETHHY</name>
<dbReference type="HOGENOM" id="CLU_2105278_0_0_9"/>
<protein>
    <recommendedName>
        <fullName evidence="5">Holin</fullName>
    </recommendedName>
</protein>
<dbReference type="EMBL" id="CP002400">
    <property type="protein sequence ID" value="ADU25699.1"/>
    <property type="molecule type" value="Genomic_DNA"/>
</dbReference>
<dbReference type="KEGG" id="eha:Ethha_0109"/>
<sequence length="115" mass="12016">MSNLKKLLSDKSFWAAVIALSTSILISFNVPQGSVEQITAIIAAGGTFIAYIVSTGIQSAAQIKADAQIKTAQIAVQARTSEQALTVLNVQNRAADDSQGVPTPLRAGDGTKEDK</sequence>
<feature type="transmembrane region" description="Helical" evidence="2">
    <location>
        <begin position="12"/>
        <end position="31"/>
    </location>
</feature>
<accession>E6U620</accession>
<evidence type="ECO:0000256" key="2">
    <source>
        <dbReference type="SAM" id="Phobius"/>
    </source>
</evidence>
<evidence type="ECO:0000313" key="4">
    <source>
        <dbReference type="Proteomes" id="UP000001551"/>
    </source>
</evidence>
<dbReference type="AlphaFoldDB" id="E6U620"/>
<reference evidence="3 4" key="1">
    <citation type="submission" date="2010-12" db="EMBL/GenBank/DDBJ databases">
        <title>Complete sequence of Ethanoligenens harbinense YUAN-3.</title>
        <authorList>
            <person name="Lucas S."/>
            <person name="Copeland A."/>
            <person name="Lapidus A."/>
            <person name="Cheng J.-F."/>
            <person name="Bruce D."/>
            <person name="Goodwin L."/>
            <person name="Pitluck S."/>
            <person name="Chertkov O."/>
            <person name="Misra M."/>
            <person name="Detter J.C."/>
            <person name="Han C."/>
            <person name="Tapia R."/>
            <person name="Land M."/>
            <person name="Hauser L."/>
            <person name="Jeffries C."/>
            <person name="Kyrpides N."/>
            <person name="Ivanova N."/>
            <person name="Mikhailova N."/>
            <person name="Wang A."/>
            <person name="Mouttaki H."/>
            <person name="He Z."/>
            <person name="Zhou J."/>
            <person name="Hemme C.L."/>
            <person name="Woyke T."/>
        </authorList>
    </citation>
    <scope>NUCLEOTIDE SEQUENCE [LARGE SCALE GENOMIC DNA]</scope>
    <source>
        <strain evidence="4">DSM 18485 / JCM 12961 / CGMCC 1.5033 / YUAN-3</strain>
    </source>
</reference>
<dbReference type="STRING" id="663278.Ethha_0109"/>
<dbReference type="Proteomes" id="UP000001551">
    <property type="component" value="Chromosome"/>
</dbReference>
<evidence type="ECO:0000256" key="1">
    <source>
        <dbReference type="SAM" id="MobiDB-lite"/>
    </source>
</evidence>
<evidence type="ECO:0008006" key="5">
    <source>
        <dbReference type="Google" id="ProtNLM"/>
    </source>
</evidence>
<evidence type="ECO:0000313" key="3">
    <source>
        <dbReference type="EMBL" id="ADU25699.1"/>
    </source>
</evidence>
<organism evidence="3 4">
    <name type="scientific">Ethanoligenens harbinense (strain DSM 18485 / JCM 12961 / CGMCC 1.5033 / YUAN-3)</name>
    <dbReference type="NCBI Taxonomy" id="663278"/>
    <lineage>
        <taxon>Bacteria</taxon>
        <taxon>Bacillati</taxon>
        <taxon>Bacillota</taxon>
        <taxon>Clostridia</taxon>
        <taxon>Eubacteriales</taxon>
        <taxon>Oscillospiraceae</taxon>
        <taxon>Ethanoligenens</taxon>
    </lineage>
</organism>
<feature type="transmembrane region" description="Helical" evidence="2">
    <location>
        <begin position="37"/>
        <end position="54"/>
    </location>
</feature>
<gene>
    <name evidence="3" type="ordered locus">Ethha_0109</name>
</gene>
<keyword evidence="2" id="KW-0812">Transmembrane</keyword>
<keyword evidence="2" id="KW-0472">Membrane</keyword>
<keyword evidence="4" id="KW-1185">Reference proteome</keyword>
<keyword evidence="2" id="KW-1133">Transmembrane helix</keyword>
<proteinExistence type="predicted"/>
<feature type="region of interest" description="Disordered" evidence="1">
    <location>
        <begin position="95"/>
        <end position="115"/>
    </location>
</feature>